<comment type="caution">
    <text evidence="2">The sequence shown here is derived from an EMBL/GenBank/DDBJ whole genome shotgun (WGS) entry which is preliminary data.</text>
</comment>
<keyword evidence="3" id="KW-1185">Reference proteome</keyword>
<reference evidence="2" key="1">
    <citation type="submission" date="2020-09" db="EMBL/GenBank/DDBJ databases">
        <title>Pelobacter alkaliphilus sp. nov., a novel anaerobic arsenate-reducing bacterium from terrestrial mud volcano.</title>
        <authorList>
            <person name="Khomyakova M.A."/>
            <person name="Merkel A.Y."/>
            <person name="Slobodkin A.I."/>
        </authorList>
    </citation>
    <scope>NUCLEOTIDE SEQUENCE</scope>
    <source>
        <strain evidence="2">M08fum</strain>
    </source>
</reference>
<proteinExistence type="predicted"/>
<evidence type="ECO:0000313" key="3">
    <source>
        <dbReference type="Proteomes" id="UP000632828"/>
    </source>
</evidence>
<feature type="transmembrane region" description="Helical" evidence="1">
    <location>
        <begin position="133"/>
        <end position="155"/>
    </location>
</feature>
<accession>A0A8J6UL48</accession>
<gene>
    <name evidence="2" type="ORF">ICT70_07900</name>
</gene>
<dbReference type="Proteomes" id="UP000632828">
    <property type="component" value="Unassembled WGS sequence"/>
</dbReference>
<evidence type="ECO:0000313" key="2">
    <source>
        <dbReference type="EMBL" id="MBD1400592.1"/>
    </source>
</evidence>
<keyword evidence="1" id="KW-0472">Membrane</keyword>
<organism evidence="2 3">
    <name type="scientific">Pelovirga terrestris</name>
    <dbReference type="NCBI Taxonomy" id="2771352"/>
    <lineage>
        <taxon>Bacteria</taxon>
        <taxon>Pseudomonadati</taxon>
        <taxon>Thermodesulfobacteriota</taxon>
        <taxon>Desulfuromonadia</taxon>
        <taxon>Geobacterales</taxon>
        <taxon>Geobacteraceae</taxon>
        <taxon>Pelovirga</taxon>
    </lineage>
</organism>
<dbReference type="InterPro" id="IPR018723">
    <property type="entry name" value="DUF2254_membrane"/>
</dbReference>
<feature type="transmembrane region" description="Helical" evidence="1">
    <location>
        <begin position="57"/>
        <end position="83"/>
    </location>
</feature>
<name>A0A8J6UL48_9BACT</name>
<protein>
    <submittedName>
        <fullName evidence="2">DUF2254 domain-containing protein</fullName>
    </submittedName>
</protein>
<sequence>MWDYLSFIIKHLRERLWIKPLIVCVLSIGAVLLANLIDLTELGRSLPEITKESTEALLKIMASSMLVMATFAVASMVAAYGAASRSATPRSFPLIIADDLSQNALSAFIGAFIYSVVALVALMNGFYGGKGSLFILFSLTIIALTVIIITFIRWVDNIARLGRVEHSIDKVEATTAAAILMRQSAPRLGGVAVEGPPDGGQAVFGNAIGYVQRVDTKKLQARAVELQLKIVVAALPGTFCTPTRPVAWVIQQGPGKVSDEDAGIIADTFVIGRSRVFEQDPRFGLLVLSEIASRALSPAVNDPGTAIIVTGTFVRLFVLWDECDKLEGSTKVLFDRIAVPELSMVDMFDDAFTAIARDGAAVVEVVVRLLKALEALAVIDNRALRDNALRHARLLLVRAELSLQAPDDLRRVREAAGFAVQPSVKWISRTSK</sequence>
<dbReference type="RefSeq" id="WP_191155276.1">
    <property type="nucleotide sequence ID" value="NZ_JACWUN010000007.1"/>
</dbReference>
<feature type="transmembrane region" description="Helical" evidence="1">
    <location>
        <begin position="16"/>
        <end position="37"/>
    </location>
</feature>
<keyword evidence="1" id="KW-1133">Transmembrane helix</keyword>
<dbReference type="AlphaFoldDB" id="A0A8J6UL48"/>
<feature type="transmembrane region" description="Helical" evidence="1">
    <location>
        <begin position="104"/>
        <end position="127"/>
    </location>
</feature>
<dbReference type="Pfam" id="PF10011">
    <property type="entry name" value="DUF2254"/>
    <property type="match status" value="1"/>
</dbReference>
<dbReference type="EMBL" id="JACWUN010000007">
    <property type="protein sequence ID" value="MBD1400592.1"/>
    <property type="molecule type" value="Genomic_DNA"/>
</dbReference>
<evidence type="ECO:0000256" key="1">
    <source>
        <dbReference type="SAM" id="Phobius"/>
    </source>
</evidence>
<keyword evidence="1" id="KW-0812">Transmembrane</keyword>